<feature type="region of interest" description="Disordered" evidence="1">
    <location>
        <begin position="1"/>
        <end position="37"/>
    </location>
</feature>
<evidence type="ECO:0000313" key="2">
    <source>
        <dbReference type="EMBL" id="KAB1220241.1"/>
    </source>
</evidence>
<dbReference type="PANTHER" id="PTHR33676:SF3">
    <property type="entry name" value="COLD-REGULATED PROTEIN 27"/>
    <property type="match status" value="1"/>
</dbReference>
<dbReference type="AlphaFoldDB" id="A0A6A1W4W2"/>
<feature type="compositionally biased region" description="Polar residues" evidence="1">
    <location>
        <begin position="27"/>
        <end position="37"/>
    </location>
</feature>
<evidence type="ECO:0000313" key="3">
    <source>
        <dbReference type="Proteomes" id="UP000516437"/>
    </source>
</evidence>
<evidence type="ECO:0008006" key="4">
    <source>
        <dbReference type="Google" id="ProtNLM"/>
    </source>
</evidence>
<sequence>MGDFRARAARRSPPASINDGSCESKEPSSLGNLVTESKSTEWTDEKHSLYLKSMEASFVNKLYDSSELLGFCRLSDPTNSRKKHFTARSRSGQFKVLRGGSWQKIHFERAPDLQLMKEEGSRGLLTNPWIRHFRHACTPQVGASVDVHNNAACASEALDLIGNHSISCGSEACNLEQIDACHHDLVGSDTGKLS</sequence>
<reference evidence="2 3" key="1">
    <citation type="journal article" date="2019" name="Plant Biotechnol. J.">
        <title>The red bayberry genome and genetic basis of sex determination.</title>
        <authorList>
            <person name="Jia H.M."/>
            <person name="Jia H.J."/>
            <person name="Cai Q.L."/>
            <person name="Wang Y."/>
            <person name="Zhao H.B."/>
            <person name="Yang W.F."/>
            <person name="Wang G.Y."/>
            <person name="Li Y.H."/>
            <person name="Zhan D.L."/>
            <person name="Shen Y.T."/>
            <person name="Niu Q.F."/>
            <person name="Chang L."/>
            <person name="Qiu J."/>
            <person name="Zhao L."/>
            <person name="Xie H.B."/>
            <person name="Fu W.Y."/>
            <person name="Jin J."/>
            <person name="Li X.W."/>
            <person name="Jiao Y."/>
            <person name="Zhou C.C."/>
            <person name="Tu T."/>
            <person name="Chai C.Y."/>
            <person name="Gao J.L."/>
            <person name="Fan L.J."/>
            <person name="van de Weg E."/>
            <person name="Wang J.Y."/>
            <person name="Gao Z.S."/>
        </authorList>
    </citation>
    <scope>NUCLEOTIDE SEQUENCE [LARGE SCALE GENOMIC DNA]</scope>
    <source>
        <tissue evidence="2">Leaves</tissue>
    </source>
</reference>
<dbReference type="InterPro" id="IPR044678">
    <property type="entry name" value="COR27/28"/>
</dbReference>
<accession>A0A6A1W4W2</accession>
<comment type="caution">
    <text evidence="2">The sequence shown here is derived from an EMBL/GenBank/DDBJ whole genome shotgun (WGS) entry which is preliminary data.</text>
</comment>
<keyword evidence="3" id="KW-1185">Reference proteome</keyword>
<dbReference type="OrthoDB" id="1923282at2759"/>
<gene>
    <name evidence="2" type="ORF">CJ030_MR3G017065</name>
</gene>
<dbReference type="Proteomes" id="UP000516437">
    <property type="component" value="Chromosome 3"/>
</dbReference>
<dbReference type="EMBL" id="RXIC02000021">
    <property type="protein sequence ID" value="KAB1220241.1"/>
    <property type="molecule type" value="Genomic_DNA"/>
</dbReference>
<proteinExistence type="predicted"/>
<name>A0A6A1W4W2_9ROSI</name>
<dbReference type="GO" id="GO:0009409">
    <property type="term" value="P:response to cold"/>
    <property type="evidence" value="ECO:0007669"/>
    <property type="project" value="InterPro"/>
</dbReference>
<protein>
    <recommendedName>
        <fullName evidence="4">Cold-regulated protein 27</fullName>
    </recommendedName>
</protein>
<dbReference type="GO" id="GO:0042752">
    <property type="term" value="P:regulation of circadian rhythm"/>
    <property type="evidence" value="ECO:0007669"/>
    <property type="project" value="InterPro"/>
</dbReference>
<evidence type="ECO:0000256" key="1">
    <source>
        <dbReference type="SAM" id="MobiDB-lite"/>
    </source>
</evidence>
<organism evidence="2 3">
    <name type="scientific">Morella rubra</name>
    <name type="common">Chinese bayberry</name>
    <dbReference type="NCBI Taxonomy" id="262757"/>
    <lineage>
        <taxon>Eukaryota</taxon>
        <taxon>Viridiplantae</taxon>
        <taxon>Streptophyta</taxon>
        <taxon>Embryophyta</taxon>
        <taxon>Tracheophyta</taxon>
        <taxon>Spermatophyta</taxon>
        <taxon>Magnoliopsida</taxon>
        <taxon>eudicotyledons</taxon>
        <taxon>Gunneridae</taxon>
        <taxon>Pentapetalae</taxon>
        <taxon>rosids</taxon>
        <taxon>fabids</taxon>
        <taxon>Fagales</taxon>
        <taxon>Myricaceae</taxon>
        <taxon>Morella</taxon>
    </lineage>
</organism>
<dbReference type="PANTHER" id="PTHR33676">
    <property type="entry name" value="COLD REGULATED PROTEIN 27"/>
    <property type="match status" value="1"/>
</dbReference>